<evidence type="ECO:0000313" key="7">
    <source>
        <dbReference type="EMBL" id="MDA0161916.1"/>
    </source>
</evidence>
<dbReference type="InterPro" id="IPR007016">
    <property type="entry name" value="O-antigen_ligase-rel_domated"/>
</dbReference>
<feature type="transmembrane region" description="Helical" evidence="5">
    <location>
        <begin position="453"/>
        <end position="470"/>
    </location>
</feature>
<feature type="transmembrane region" description="Helical" evidence="5">
    <location>
        <begin position="308"/>
        <end position="325"/>
    </location>
</feature>
<feature type="transmembrane region" description="Helical" evidence="5">
    <location>
        <begin position="260"/>
        <end position="278"/>
    </location>
</feature>
<feature type="transmembrane region" description="Helical" evidence="5">
    <location>
        <begin position="206"/>
        <end position="226"/>
    </location>
</feature>
<evidence type="ECO:0000256" key="1">
    <source>
        <dbReference type="ARBA" id="ARBA00004141"/>
    </source>
</evidence>
<feature type="transmembrane region" description="Helical" evidence="5">
    <location>
        <begin position="332"/>
        <end position="350"/>
    </location>
</feature>
<reference evidence="7" key="1">
    <citation type="submission" date="2022-10" db="EMBL/GenBank/DDBJ databases">
        <title>The WGS of Solirubrobacter ginsenosidimutans DSM 21036.</title>
        <authorList>
            <person name="Jiang Z."/>
        </authorList>
    </citation>
    <scope>NUCLEOTIDE SEQUENCE</scope>
    <source>
        <strain evidence="7">DSM 21036</strain>
    </source>
</reference>
<evidence type="ECO:0000256" key="2">
    <source>
        <dbReference type="ARBA" id="ARBA00022692"/>
    </source>
</evidence>
<protein>
    <submittedName>
        <fullName evidence="7">O-antigen ligase family protein</fullName>
    </submittedName>
</protein>
<comment type="caution">
    <text evidence="7">The sequence shown here is derived from an EMBL/GenBank/DDBJ whole genome shotgun (WGS) entry which is preliminary data.</text>
</comment>
<feature type="transmembrane region" description="Helical" evidence="5">
    <location>
        <begin position="67"/>
        <end position="87"/>
    </location>
</feature>
<keyword evidence="7" id="KW-0436">Ligase</keyword>
<evidence type="ECO:0000313" key="8">
    <source>
        <dbReference type="Proteomes" id="UP001149140"/>
    </source>
</evidence>
<proteinExistence type="predicted"/>
<keyword evidence="4 5" id="KW-0472">Membrane</keyword>
<evidence type="ECO:0000259" key="6">
    <source>
        <dbReference type="Pfam" id="PF04932"/>
    </source>
</evidence>
<feature type="domain" description="O-antigen ligase-related" evidence="6">
    <location>
        <begin position="291"/>
        <end position="430"/>
    </location>
</feature>
<keyword evidence="2 5" id="KW-0812">Transmembrane</keyword>
<keyword evidence="8" id="KW-1185">Reference proteome</keyword>
<comment type="subcellular location">
    <subcellularLocation>
        <location evidence="1">Membrane</location>
        <topology evidence="1">Multi-pass membrane protein</topology>
    </subcellularLocation>
</comment>
<dbReference type="Pfam" id="PF04932">
    <property type="entry name" value="Wzy_C"/>
    <property type="match status" value="1"/>
</dbReference>
<dbReference type="AlphaFoldDB" id="A0A9X3MRY4"/>
<keyword evidence="3 5" id="KW-1133">Transmembrane helix</keyword>
<feature type="transmembrane region" description="Helical" evidence="5">
    <location>
        <begin position="6"/>
        <end position="29"/>
    </location>
</feature>
<evidence type="ECO:0000256" key="4">
    <source>
        <dbReference type="ARBA" id="ARBA00023136"/>
    </source>
</evidence>
<accession>A0A9X3MRY4</accession>
<dbReference type="PANTHER" id="PTHR37422:SF13">
    <property type="entry name" value="LIPOPOLYSACCHARIDE BIOSYNTHESIS PROTEIN PA4999-RELATED"/>
    <property type="match status" value="1"/>
</dbReference>
<dbReference type="RefSeq" id="WP_270041148.1">
    <property type="nucleotide sequence ID" value="NZ_JAPDOD010000015.1"/>
</dbReference>
<evidence type="ECO:0000256" key="3">
    <source>
        <dbReference type="ARBA" id="ARBA00022989"/>
    </source>
</evidence>
<organism evidence="7 8">
    <name type="scientific">Solirubrobacter ginsenosidimutans</name>
    <dbReference type="NCBI Taxonomy" id="490573"/>
    <lineage>
        <taxon>Bacteria</taxon>
        <taxon>Bacillati</taxon>
        <taxon>Actinomycetota</taxon>
        <taxon>Thermoleophilia</taxon>
        <taxon>Solirubrobacterales</taxon>
        <taxon>Solirubrobacteraceae</taxon>
        <taxon>Solirubrobacter</taxon>
    </lineage>
</organism>
<feature type="transmembrane region" description="Helical" evidence="5">
    <location>
        <begin position="423"/>
        <end position="441"/>
    </location>
</feature>
<feature type="transmembrane region" description="Helical" evidence="5">
    <location>
        <begin position="151"/>
        <end position="171"/>
    </location>
</feature>
<feature type="transmembrane region" description="Helical" evidence="5">
    <location>
        <begin position="285"/>
        <end position="302"/>
    </location>
</feature>
<dbReference type="GO" id="GO:0016874">
    <property type="term" value="F:ligase activity"/>
    <property type="evidence" value="ECO:0007669"/>
    <property type="project" value="UniProtKB-KW"/>
</dbReference>
<dbReference type="GO" id="GO:0016020">
    <property type="term" value="C:membrane"/>
    <property type="evidence" value="ECO:0007669"/>
    <property type="project" value="UniProtKB-SubCell"/>
</dbReference>
<gene>
    <name evidence="7" type="ORF">OM076_16700</name>
</gene>
<dbReference type="EMBL" id="JAPDOD010000015">
    <property type="protein sequence ID" value="MDA0161916.1"/>
    <property type="molecule type" value="Genomic_DNA"/>
</dbReference>
<name>A0A9X3MRY4_9ACTN</name>
<dbReference type="Proteomes" id="UP001149140">
    <property type="component" value="Unassembled WGS sequence"/>
</dbReference>
<feature type="transmembrane region" description="Helical" evidence="5">
    <location>
        <begin position="118"/>
        <end position="139"/>
    </location>
</feature>
<feature type="transmembrane region" description="Helical" evidence="5">
    <location>
        <begin position="183"/>
        <end position="199"/>
    </location>
</feature>
<evidence type="ECO:0000256" key="5">
    <source>
        <dbReference type="SAM" id="Phobius"/>
    </source>
</evidence>
<dbReference type="PANTHER" id="PTHR37422">
    <property type="entry name" value="TEICHURONIC ACID BIOSYNTHESIS PROTEIN TUAE"/>
    <property type="match status" value="1"/>
</dbReference>
<dbReference type="InterPro" id="IPR051533">
    <property type="entry name" value="WaaL-like"/>
</dbReference>
<sequence>MSDTAAFSDGVLVGGMVLAATCAAGAVVARTVRGRAWAMLGALVLTPVLLLSEIWNSPQLESVRNRGALALVAACVGLACMGALAWLFARRPGVLGVAALAALPFRVPVQSGGSTSNLLVPLYVVIGAGAVAWLVPRLGTRRAGEVPAERAGALEWVLVGGIVLYALQSVYADDSAKALEQVVFFYVPFMLLFALLRGLPWTPQQLAWGGGALVALALIFTAIGFWEFQTRSLLLNPKVIASNQVEEYFRVNSLFFDPNIYGRFLALVMIGLASVLIWAKRARSIWLTIVALVILWGGLITTLSQSSFAALLLGLTVLAWLRWGGRVVAAPVAVAVVAGAVIVFAFPHALRLDLGDSGSVDKATSGRFDLMRGGIDLAREKPLLGWGSGSFAAEYRGHEKSSGREAVAASHTIPITVAAEQGIVGFLAYVALLALAFVRLLRGARGSPVRAAIAAGFAALVLHTWLYAAFLEDPVTWTLLALGTALAFPPGERGEADEDVAAALNGHRREPAVVARSLQ</sequence>